<accession>A0ABR7TDF6</accession>
<proteinExistence type="predicted"/>
<evidence type="ECO:0000313" key="2">
    <source>
        <dbReference type="Proteomes" id="UP000638836"/>
    </source>
</evidence>
<gene>
    <name evidence="1" type="ORF">GLO26_06490</name>
</gene>
<protein>
    <submittedName>
        <fullName evidence="1">Uncharacterized protein</fullName>
    </submittedName>
</protein>
<reference evidence="1 2" key="1">
    <citation type="journal article" date="2020" name="Microorganisms">
        <title>New Insight into Antimicrobial Compounds from Food and Marine-Sourced Carnobacterium Species through Phenotype and Genome Analyses.</title>
        <authorList>
            <person name="Begrem S."/>
            <person name="Ivaniuk F."/>
            <person name="Gigout-Chevalier F."/>
            <person name="Kolypczuk L."/>
            <person name="Bonnetot S."/>
            <person name="Leroi F."/>
            <person name="Grovel O."/>
            <person name="Delbarre-Ladrat C."/>
            <person name="Passerini D."/>
        </authorList>
    </citation>
    <scope>NUCLEOTIDE SEQUENCE [LARGE SCALE GENOMIC DNA]</scope>
    <source>
        <strain evidence="1 2">MIP2551</strain>
    </source>
</reference>
<name>A0ABR7TDF6_9LACT</name>
<organism evidence="1 2">
    <name type="scientific">Carnobacterium inhibens</name>
    <dbReference type="NCBI Taxonomy" id="147709"/>
    <lineage>
        <taxon>Bacteria</taxon>
        <taxon>Bacillati</taxon>
        <taxon>Bacillota</taxon>
        <taxon>Bacilli</taxon>
        <taxon>Lactobacillales</taxon>
        <taxon>Carnobacteriaceae</taxon>
        <taxon>Carnobacterium</taxon>
    </lineage>
</organism>
<dbReference type="Proteomes" id="UP000638836">
    <property type="component" value="Unassembled WGS sequence"/>
</dbReference>
<comment type="caution">
    <text evidence="1">The sequence shown here is derived from an EMBL/GenBank/DDBJ whole genome shotgun (WGS) entry which is preliminary data.</text>
</comment>
<dbReference type="RefSeq" id="WP_007725084.1">
    <property type="nucleotide sequence ID" value="NZ_JBELZU010000011.1"/>
</dbReference>
<sequence length="67" mass="7834">MQIVRFYVAGDGKYRFLTKKCDMKACSQVQGWDYQMKVDTRKLEKQGIFQSMSRKGNCLDSSPMEKN</sequence>
<dbReference type="EMBL" id="WNJQ01000004">
    <property type="protein sequence ID" value="MBC9825474.1"/>
    <property type="molecule type" value="Genomic_DNA"/>
</dbReference>
<evidence type="ECO:0000313" key="1">
    <source>
        <dbReference type="EMBL" id="MBC9825474.1"/>
    </source>
</evidence>
<keyword evidence="2" id="KW-1185">Reference proteome</keyword>